<feature type="repeat" description="ANK" evidence="3">
    <location>
        <begin position="1015"/>
        <end position="1047"/>
    </location>
</feature>
<dbReference type="InterPro" id="IPR056884">
    <property type="entry name" value="NPHP3-like_N"/>
</dbReference>
<comment type="caution">
    <text evidence="6">The sequence shown here is derived from an EMBL/GenBank/DDBJ whole genome shotgun (WGS) entry which is preliminary data.</text>
</comment>
<feature type="domain" description="C2H2-type" evidence="5">
    <location>
        <begin position="3124"/>
        <end position="3147"/>
    </location>
</feature>
<feature type="repeat" description="ANK" evidence="3">
    <location>
        <begin position="1081"/>
        <end position="1113"/>
    </location>
</feature>
<dbReference type="SMART" id="SM00355">
    <property type="entry name" value="ZnF_C2H2"/>
    <property type="match status" value="3"/>
</dbReference>
<feature type="repeat" description="ANK" evidence="3">
    <location>
        <begin position="1048"/>
        <end position="1080"/>
    </location>
</feature>
<dbReference type="PANTHER" id="PTHR24166">
    <property type="entry name" value="ROLLING PEBBLES, ISOFORM B"/>
    <property type="match status" value="1"/>
</dbReference>
<feature type="repeat" description="ANK" evidence="3">
    <location>
        <begin position="1147"/>
        <end position="1179"/>
    </location>
</feature>
<feature type="compositionally biased region" description="Acidic residues" evidence="4">
    <location>
        <begin position="2445"/>
        <end position="2455"/>
    </location>
</feature>
<dbReference type="Pfam" id="PF12796">
    <property type="entry name" value="Ank_2"/>
    <property type="match status" value="3"/>
</dbReference>
<reference evidence="6 7" key="1">
    <citation type="journal article" date="2016" name="PLoS Pathog.">
        <title>Biosynthesis of antibiotic leucinostatins in bio-control fungus Purpureocillium lilacinum and their inhibition on phytophthora revealed by genome mining.</title>
        <authorList>
            <person name="Wang G."/>
            <person name="Liu Z."/>
            <person name="Lin R."/>
            <person name="Li E."/>
            <person name="Mao Z."/>
            <person name="Ling J."/>
            <person name="Yang Y."/>
            <person name="Yin W.B."/>
            <person name="Xie B."/>
        </authorList>
    </citation>
    <scope>NUCLEOTIDE SEQUENCE [LARGE SCALE GENOMIC DNA]</scope>
    <source>
        <strain evidence="6">170</strain>
    </source>
</reference>
<dbReference type="InterPro" id="IPR002110">
    <property type="entry name" value="Ankyrin_rpt"/>
</dbReference>
<dbReference type="InterPro" id="IPR013087">
    <property type="entry name" value="Znf_C2H2_type"/>
</dbReference>
<evidence type="ECO:0000256" key="4">
    <source>
        <dbReference type="SAM" id="MobiDB-lite"/>
    </source>
</evidence>
<feature type="repeat" description="ANK" evidence="3">
    <location>
        <begin position="1114"/>
        <end position="1146"/>
    </location>
</feature>
<dbReference type="Proteomes" id="UP000078397">
    <property type="component" value="Unassembled WGS sequence"/>
</dbReference>
<keyword evidence="6" id="KW-0548">Nucleotidyltransferase</keyword>
<dbReference type="InterPro" id="IPR035994">
    <property type="entry name" value="Nucleoside_phosphorylase_sf"/>
</dbReference>
<dbReference type="PRINTS" id="PR01415">
    <property type="entry name" value="ANKYRIN"/>
</dbReference>
<accession>A0A219AQL0</accession>
<keyword evidence="6" id="KW-0808">Transferase</keyword>
<dbReference type="GeneID" id="28854103"/>
<dbReference type="KEGG" id="pchm:VFPPC_18514"/>
<dbReference type="GO" id="GO:0003964">
    <property type="term" value="F:RNA-directed DNA polymerase activity"/>
    <property type="evidence" value="ECO:0007669"/>
    <property type="project" value="UniProtKB-KW"/>
</dbReference>
<gene>
    <name evidence="6" type="ORF">VFPPC_18514</name>
</gene>
<dbReference type="Pfam" id="PF24883">
    <property type="entry name" value="NPHP3_N"/>
    <property type="match status" value="1"/>
</dbReference>
<evidence type="ECO:0000259" key="5">
    <source>
        <dbReference type="SMART" id="SM00355"/>
    </source>
</evidence>
<dbReference type="Pfam" id="PF22939">
    <property type="entry name" value="WHD_GPIID"/>
    <property type="match status" value="1"/>
</dbReference>
<keyword evidence="2 3" id="KW-0040">ANK repeat</keyword>
<dbReference type="Gene3D" id="3.40.50.1580">
    <property type="entry name" value="Nucleoside phosphorylase domain"/>
    <property type="match status" value="1"/>
</dbReference>
<dbReference type="InterPro" id="IPR022698">
    <property type="entry name" value="OrsD"/>
</dbReference>
<dbReference type="InterPro" id="IPR054471">
    <property type="entry name" value="GPIID_WHD"/>
</dbReference>
<feature type="compositionally biased region" description="Polar residues" evidence="4">
    <location>
        <begin position="1209"/>
        <end position="1222"/>
    </location>
</feature>
<keyword evidence="7" id="KW-1185">Reference proteome</keyword>
<feature type="region of interest" description="Disordered" evidence="4">
    <location>
        <begin position="1208"/>
        <end position="1227"/>
    </location>
</feature>
<keyword evidence="6" id="KW-0695">RNA-directed DNA polymerase</keyword>
<feature type="region of interest" description="Disordered" evidence="4">
    <location>
        <begin position="2428"/>
        <end position="2471"/>
    </location>
</feature>
<evidence type="ECO:0000256" key="2">
    <source>
        <dbReference type="ARBA" id="ARBA00023043"/>
    </source>
</evidence>
<dbReference type="Pfam" id="PF00023">
    <property type="entry name" value="Ank"/>
    <property type="match status" value="2"/>
</dbReference>
<sequence>MSDPKKYTVGWICAIRTEFVAAQAFLDETHEQPKEQDPNDSNNYALGRIAHHNVVIACLPGGEYGTASAAGVAINLLRSFPTIRIGLMVGIGGAAPTKKHDIRLGDVVISLPGNGRGGVFQYDYGKTIQGQAFVETGFLNQPPELLRTAVEAVAAKYELDGHNLVESVNKSLDKKPRLRKKYSCPTGKDILYKSDFIHCEDRLDGCEACGSGPSVVVLRPERGEDEDNPAIHYGLIASGNQLMKDALLREKLAIEKGILCFEMEAAGLMNRFPCLVIRGICDYADTHKNKEWQGFAAMTAAAYAKRLLSQIISTNIEAEKKVAEVLNSILESVSTNEETTKNMKSDLDKQKDVSILDWLTPIDYGPKQSDFIARWKTGTGHWFLDSEAFSSWLESSKQTLFCPGIPGAGKTILTSVVIDNLLTRFQDNTDIGIAYLYCDFRRQNDQQINHLLSSLLKQLAARVPVLPEVVRDTYNRHKLGRTTPSLKELSDSLRSVTAGYSRVFIVVDALDECSKSDGCRNRVLSELFRLQRQNGLNILATSRFIPEIANQFQGCSKTVEIRASSEDIERYFAAQICQLPPYIQQDVDLQNEIKQGISTSVDGMFLLAQLYINLLQDMYTPNEALETLQVFQKQRQGPGEDGRVEMLAHAYKQTMERINQQGSKANMLAMKVMSWVTYAKRELTKLELLHAVATKVGMSTIRQGDMMDIDDVLSKCSGLIVIDEKSDVIRTVHYTLQEYLELTLLDWFPDAKIDITKTCLIYNSLELFTSGPCEADEDFENRLQEYPLYQYTAQNWGWYAREAPTLSAEVATFLQCDNLVEASSQAMLSIKLYSVYSRNKWDSQRYPKHIKGLHVAAHFGLSEVLEMLLAAQIPNQPDSYRRTPLWYATNSGMIDAVTVLLKDQRVDPDFRDNEGRTALSLAAEKGYEAIVKQLLDTDRVDLESIDDKHGQTSLSWAGENGHEAVMKLLISKGANVDSCDNNGNTVLSLAAEKSLLPVVELLIGRGACVNFASDDGCTPLSWAAEQGAIEAVKLLIGNGACVKSASKTGDTPLSGAAEYGHGEIVELLVENGAHTESVDEEGRTPLSRAAGNGFLLVVELLLEHGANVDSADNKGRTPLSRAAGNGFLPVVELLLEHGANVDSADNKGRTPLSRAAGNGLLPVVELLLEHGANVQSADKKPWTPLRWAIENGHNIVAWLLHREMRGWNDETSSSPQALPTTSTREELANQQLAESKEELKKLKELLEASARQGSVSPFPGGTQASYAEVVRTPSENRPRNVLNTPGLVKPSPTLTESLFCTVDTSRVQTEEESAFHPGEVRTIVEREVRKELGTPTWRCRAVTSGPKTPNHIRVVCRNEDEHQTIKRVLEANLPRGARILRDEFYQIKVDGVSRSAVLDEGGKELPGINETFGNENATEVVKVNWLSDRFLKKHGSMVVYLKKAVDAARFLREGYFYAGGLSGQTSVFKHQQKPNQCYNCQEVTDHKAYQCQNLRCAGDVPEKATITPHATNLSRSVYHVVDRMNHSAKIAGGSIQLAMSKPLRIIQPNVGKGDDAHDSLMNDEEIQDAAVVAIQEPQARKIKGRLLTTPMAHHKWTKMVPSTCREVGRWPIRSMLWIRKNLEAEQVPVDSSDITAAMLKLPGRVLLVASVYVEGVETQALTDTCRLLRRTITEATRGVGWQVDVVIVGDFNRHDQLWGGDEVRLARQGEADEIIDLMAEFSLTSLLPRGTKTWTGWDSKGRICETTIDLVLASEELAKDLVKCGTHDTEHGSDHRTIETIFETEIPEQQHQERLPLKNAPWKEINVRIAAELEKVPAEGTVQQQTDWLMEMVMEAVHTLTPKARPCPYAKRWWTTDLTQLRRIYTHWRSRARAARRAGWTDVELEKTAKAAAKQYHDGIRQQKKSHWDAFLADNDNIWKAAKYLKSGSSTAFDKVPQLVRQDKTRTASNEEQAEELLATFFPPLPDDIEEEGDRPQRAPVPMPDLLCKGYNMSLQQSTLDEIISHEKHYVSLMEPFVHLDQFRVVVCVRCCFACVANEVEAHLRIRHKDVPLYERRRIIESIQGLPNIVRTQAELVTFQFPPPTSEPIPHLGPPSADALGCKSCSYIALSVQEVQAHCRNKHGWVNPRKAGRPASMQSSSDSDMPWRKGVQCQRFFRSRAASAWFEVNRNRQFPSQVQCRTAPILQSPSSSDVEETSRMSIAADLHFRAVLGREQRRIGTKVNPSSLDGENFVSSNPWMHRTQWLQTYQNSQRDTLRNLIQLPDHIIITGQIAHPEGDNGPIFNSCINEEKISYLLGAMDFLLDRCERTVHHTSRHVLCWLQSNNQKTCTRKTFSLVAKPASKQRYRRIWKYFISFILRVSQLPEEMRRGLLGNRLEEALHSQILSLLDRTTRHMIDRFINLGSEQQALNRCEMTAAASMCATGCSDSGTGARRGSGGETTSNETDDDETEDESSTSSNGDSQDSGSSNYALDMTRATNLRRHPVDNFYDEEVIQLLFGICIRAMTQQFVDGQPSSTLLVYFSGILGFTRDSKGFLSAKHYTPILSALIYIQRLLFLEYALPLQAYSFIGIPKRPHHTQHEQLDRIRQVYMVTGSQSPFDEMHDLRYCGRNIARTDLPSFLLRWSDDGNTLYYGDDFKVTMDVFRGLSNYFVTKAEDLCSRLMLGLSPDVDLNKVKDNLTNSQVGHSFVMNPDNGLETLYIDLLRRVCNSREFVDQGVWRWKAVSHYRAEVVSLEEAILGACHTACGQAPRAEDLINLECENGSYTKRGFYIWNGFMIYILRHHKAKRRTNREFVVARFLPGRLARAVYLYLVWIRRLDALLRYEEILCQKSGNDDLHQRLLFRTNGRVWKANRLTRILEQATTIVWDQRVNIRLYRQLSIGITERHVREVHIPFNRFDDRTCEADLNVAFAWQSGHRPLERGVTYGLDGAFPSVLQPSLLRAYQWVSTRWHEFLHLASKSEPASPLICTVQPGSCRKRKSYRQETELLPPAKRIDSFSVSHISQLTQSRNFENLAIGLRTTPTSWDALGTKSSTPNATKPEQRDVVCYLANYEVLLCLICKIAIMPGKGIEAHLRNNHQIKGQRLREILLQCAALPVQNPGTMELPMTGTSAIPQLPVYRGYGCNYCSYLTTNRMSVISHHSKRHDATSRDGHGWASVFLQTFMRGKSTRYWVVKDAASTDEISPSF</sequence>
<dbReference type="OrthoDB" id="194358at2759"/>
<dbReference type="Gene3D" id="1.25.40.20">
    <property type="entry name" value="Ankyrin repeat-containing domain"/>
    <property type="match status" value="3"/>
</dbReference>
<dbReference type="InterPro" id="IPR027417">
    <property type="entry name" value="P-loop_NTPase"/>
</dbReference>
<dbReference type="SUPFAM" id="SSF52540">
    <property type="entry name" value="P-loop containing nucleoside triphosphate hydrolases"/>
    <property type="match status" value="1"/>
</dbReference>
<dbReference type="SUPFAM" id="SSF48403">
    <property type="entry name" value="Ankyrin repeat"/>
    <property type="match status" value="1"/>
</dbReference>
<dbReference type="SMART" id="SM00248">
    <property type="entry name" value="ANK"/>
    <property type="match status" value="11"/>
</dbReference>
<evidence type="ECO:0000256" key="3">
    <source>
        <dbReference type="PROSITE-ProRule" id="PRU00023"/>
    </source>
</evidence>
<dbReference type="SUPFAM" id="SSF56219">
    <property type="entry name" value="DNase I-like"/>
    <property type="match status" value="1"/>
</dbReference>
<evidence type="ECO:0000256" key="1">
    <source>
        <dbReference type="ARBA" id="ARBA00022737"/>
    </source>
</evidence>
<feature type="compositionally biased region" description="Low complexity" evidence="4">
    <location>
        <begin position="2456"/>
        <end position="2470"/>
    </location>
</feature>
<dbReference type="Gene3D" id="3.60.10.10">
    <property type="entry name" value="Endonuclease/exonuclease/phosphatase"/>
    <property type="match status" value="1"/>
</dbReference>
<feature type="repeat" description="ANK" evidence="3">
    <location>
        <begin position="982"/>
        <end position="1014"/>
    </location>
</feature>
<dbReference type="Pfam" id="PF14529">
    <property type="entry name" value="Exo_endo_phos_2"/>
    <property type="match status" value="1"/>
</dbReference>
<protein>
    <submittedName>
        <fullName evidence="6">Reverse transcriptase</fullName>
    </submittedName>
</protein>
<proteinExistence type="predicted"/>
<evidence type="ECO:0000313" key="6">
    <source>
        <dbReference type="EMBL" id="OWT42455.1"/>
    </source>
</evidence>
<dbReference type="PROSITE" id="PS50088">
    <property type="entry name" value="ANK_REPEAT"/>
    <property type="match status" value="7"/>
</dbReference>
<name>A0A219AQL0_METCM</name>
<dbReference type="RefSeq" id="XP_022284974.1">
    <property type="nucleotide sequence ID" value="XM_022430111.1"/>
</dbReference>
<dbReference type="Gene3D" id="3.40.50.300">
    <property type="entry name" value="P-loop containing nucleotide triphosphate hydrolases"/>
    <property type="match status" value="1"/>
</dbReference>
<feature type="domain" description="C2H2-type" evidence="5">
    <location>
        <begin position="2026"/>
        <end position="2048"/>
    </location>
</feature>
<dbReference type="SUPFAM" id="SSF53167">
    <property type="entry name" value="Purine and uridine phosphorylases"/>
    <property type="match status" value="1"/>
</dbReference>
<dbReference type="PANTHER" id="PTHR24166:SF48">
    <property type="entry name" value="PROTEIN VAPYRIN"/>
    <property type="match status" value="1"/>
</dbReference>
<keyword evidence="1" id="KW-0677">Repeat</keyword>
<organism evidence="6 7">
    <name type="scientific">Pochonia chlamydosporia 170</name>
    <dbReference type="NCBI Taxonomy" id="1380566"/>
    <lineage>
        <taxon>Eukaryota</taxon>
        <taxon>Fungi</taxon>
        <taxon>Dikarya</taxon>
        <taxon>Ascomycota</taxon>
        <taxon>Pezizomycotina</taxon>
        <taxon>Sordariomycetes</taxon>
        <taxon>Hypocreomycetidae</taxon>
        <taxon>Hypocreales</taxon>
        <taxon>Clavicipitaceae</taxon>
        <taxon>Pochonia</taxon>
    </lineage>
</organism>
<dbReference type="GO" id="GO:0009116">
    <property type="term" value="P:nucleoside metabolic process"/>
    <property type="evidence" value="ECO:0007669"/>
    <property type="project" value="InterPro"/>
</dbReference>
<dbReference type="STRING" id="1380566.A0A219AQL0"/>
<dbReference type="Pfam" id="PF12013">
    <property type="entry name" value="OrsD"/>
    <property type="match status" value="2"/>
</dbReference>
<dbReference type="InterPro" id="IPR005135">
    <property type="entry name" value="Endo/exonuclease/phosphatase"/>
</dbReference>
<feature type="domain" description="C2H2-type" evidence="5">
    <location>
        <begin position="2100"/>
        <end position="2123"/>
    </location>
</feature>
<dbReference type="InterPro" id="IPR036691">
    <property type="entry name" value="Endo/exonu/phosph_ase_sf"/>
</dbReference>
<dbReference type="PROSITE" id="PS50297">
    <property type="entry name" value="ANK_REP_REGION"/>
    <property type="match status" value="7"/>
</dbReference>
<evidence type="ECO:0000313" key="7">
    <source>
        <dbReference type="Proteomes" id="UP000078397"/>
    </source>
</evidence>
<feature type="repeat" description="ANK" evidence="3">
    <location>
        <begin position="949"/>
        <end position="981"/>
    </location>
</feature>
<dbReference type="InterPro" id="IPR050889">
    <property type="entry name" value="Dendritic_Spine_Reg/Scaffold"/>
</dbReference>
<dbReference type="InterPro" id="IPR036770">
    <property type="entry name" value="Ankyrin_rpt-contain_sf"/>
</dbReference>
<dbReference type="EMBL" id="LSBJ02000015">
    <property type="protein sequence ID" value="OWT42455.1"/>
    <property type="molecule type" value="Genomic_DNA"/>
</dbReference>